<sequence length="161" mass="18025">MTALIPFRTQRSEGVADNTKAKFSDMMEQTRNILSANPMISPQMEKFWEAQDRMLQETEAYSQAWFQRRHEATQAALDAVQKMNGKKADSSATVQAMADWQHGSIQRMTKDMQQWFDLCTTCVGQMTQAEVEAGQKGAEEVAKTAQSAAKSAQNKKKATPV</sequence>
<name>A0ABQ1KHM7_9RHOB</name>
<keyword evidence="2" id="KW-1185">Reference proteome</keyword>
<protein>
    <recommendedName>
        <fullName evidence="3">Phasin domain-containing protein</fullName>
    </recommendedName>
</protein>
<reference evidence="2" key="1">
    <citation type="journal article" date="2019" name="Int. J. Syst. Evol. Microbiol.">
        <title>The Global Catalogue of Microorganisms (GCM) 10K type strain sequencing project: providing services to taxonomists for standard genome sequencing and annotation.</title>
        <authorList>
            <consortium name="The Broad Institute Genomics Platform"/>
            <consortium name="The Broad Institute Genome Sequencing Center for Infectious Disease"/>
            <person name="Wu L."/>
            <person name="Ma J."/>
        </authorList>
    </citation>
    <scope>NUCLEOTIDE SEQUENCE [LARGE SCALE GENOMIC DNA]</scope>
    <source>
        <strain evidence="2">CGMCC 1.12478</strain>
    </source>
</reference>
<gene>
    <name evidence="1" type="ORF">GCM10011363_16440</name>
</gene>
<proteinExistence type="predicted"/>
<comment type="caution">
    <text evidence="1">The sequence shown here is derived from an EMBL/GenBank/DDBJ whole genome shotgun (WGS) entry which is preliminary data.</text>
</comment>
<organism evidence="1 2">
    <name type="scientific">Marivita lacus</name>
    <dbReference type="NCBI Taxonomy" id="1323742"/>
    <lineage>
        <taxon>Bacteria</taxon>
        <taxon>Pseudomonadati</taxon>
        <taxon>Pseudomonadota</taxon>
        <taxon>Alphaproteobacteria</taxon>
        <taxon>Rhodobacterales</taxon>
        <taxon>Roseobacteraceae</taxon>
        <taxon>Marivita</taxon>
    </lineage>
</organism>
<dbReference type="EMBL" id="BMFC01000003">
    <property type="protein sequence ID" value="GGC00544.1"/>
    <property type="molecule type" value="Genomic_DNA"/>
</dbReference>
<dbReference type="Proteomes" id="UP000645462">
    <property type="component" value="Unassembled WGS sequence"/>
</dbReference>
<evidence type="ECO:0000313" key="2">
    <source>
        <dbReference type="Proteomes" id="UP000645462"/>
    </source>
</evidence>
<evidence type="ECO:0000313" key="1">
    <source>
        <dbReference type="EMBL" id="GGC00544.1"/>
    </source>
</evidence>
<accession>A0ABQ1KHM7</accession>
<evidence type="ECO:0008006" key="3">
    <source>
        <dbReference type="Google" id="ProtNLM"/>
    </source>
</evidence>